<dbReference type="InterPro" id="IPR058625">
    <property type="entry name" value="MdtA-like_BSH"/>
</dbReference>
<dbReference type="Pfam" id="PF25917">
    <property type="entry name" value="BSH_RND"/>
    <property type="match status" value="1"/>
</dbReference>
<evidence type="ECO:0000313" key="8">
    <source>
        <dbReference type="Proteomes" id="UP000660861"/>
    </source>
</evidence>
<dbReference type="Gene3D" id="2.40.30.170">
    <property type="match status" value="1"/>
</dbReference>
<evidence type="ECO:0000256" key="1">
    <source>
        <dbReference type="ARBA" id="ARBA00004196"/>
    </source>
</evidence>
<dbReference type="RefSeq" id="WP_262396682.1">
    <property type="nucleotide sequence ID" value="NZ_JACRTC010000001.1"/>
</dbReference>
<dbReference type="GO" id="GO:0016020">
    <property type="term" value="C:membrane"/>
    <property type="evidence" value="ECO:0007669"/>
    <property type="project" value="InterPro"/>
</dbReference>
<dbReference type="PANTHER" id="PTHR32347">
    <property type="entry name" value="EFFLUX SYSTEM COMPONENT YKNX-RELATED"/>
    <property type="match status" value="1"/>
</dbReference>
<dbReference type="Gene3D" id="2.40.50.100">
    <property type="match status" value="1"/>
</dbReference>
<dbReference type="InterPro" id="IPR006143">
    <property type="entry name" value="RND_pump_MFP"/>
</dbReference>
<proteinExistence type="inferred from homology"/>
<feature type="domain" description="Multidrug resistance protein MdtA-like barrel-sandwich hybrid" evidence="4">
    <location>
        <begin position="70"/>
        <end position="187"/>
    </location>
</feature>
<evidence type="ECO:0000313" key="7">
    <source>
        <dbReference type="EMBL" id="MBC8569586.1"/>
    </source>
</evidence>
<dbReference type="SUPFAM" id="SSF111369">
    <property type="entry name" value="HlyD-like secretion proteins"/>
    <property type="match status" value="1"/>
</dbReference>
<protein>
    <submittedName>
        <fullName evidence="7">Efflux RND transporter periplasmic adaptor subunit</fullName>
    </submittedName>
</protein>
<keyword evidence="8" id="KW-1185">Reference proteome</keyword>
<feature type="domain" description="Multidrug resistance protein MdtA-like C-terminal permuted SH3" evidence="6">
    <location>
        <begin position="279"/>
        <end position="333"/>
    </location>
</feature>
<keyword evidence="3" id="KW-0175">Coiled coil</keyword>
<dbReference type="Pfam" id="PF25967">
    <property type="entry name" value="RND-MFP_C"/>
    <property type="match status" value="1"/>
</dbReference>
<dbReference type="EMBL" id="JACRTC010000001">
    <property type="protein sequence ID" value="MBC8569586.1"/>
    <property type="molecule type" value="Genomic_DNA"/>
</dbReference>
<evidence type="ECO:0000259" key="4">
    <source>
        <dbReference type="Pfam" id="PF25917"/>
    </source>
</evidence>
<dbReference type="GO" id="GO:0030313">
    <property type="term" value="C:cell envelope"/>
    <property type="evidence" value="ECO:0007669"/>
    <property type="project" value="UniProtKB-SubCell"/>
</dbReference>
<dbReference type="PANTHER" id="PTHR32347:SF14">
    <property type="entry name" value="EFFLUX SYSTEM COMPONENT YKNX-RELATED"/>
    <property type="match status" value="1"/>
</dbReference>
<dbReference type="InterPro" id="IPR050465">
    <property type="entry name" value="UPF0194_transport"/>
</dbReference>
<evidence type="ECO:0000259" key="5">
    <source>
        <dbReference type="Pfam" id="PF25954"/>
    </source>
</evidence>
<feature type="domain" description="CusB-like beta-barrel" evidence="5">
    <location>
        <begin position="193"/>
        <end position="272"/>
    </location>
</feature>
<reference evidence="7" key="1">
    <citation type="submission" date="2020-08" db="EMBL/GenBank/DDBJ databases">
        <title>Genome public.</title>
        <authorList>
            <person name="Liu C."/>
            <person name="Sun Q."/>
        </authorList>
    </citation>
    <scope>NUCLEOTIDE SEQUENCE</scope>
    <source>
        <strain evidence="7">NSJ-54</strain>
    </source>
</reference>
<dbReference type="NCBIfam" id="TIGR01730">
    <property type="entry name" value="RND_mfp"/>
    <property type="match status" value="1"/>
</dbReference>
<organism evidence="7 8">
    <name type="scientific">Zongyangia hominis</name>
    <dbReference type="NCBI Taxonomy" id="2763677"/>
    <lineage>
        <taxon>Bacteria</taxon>
        <taxon>Bacillati</taxon>
        <taxon>Bacillota</taxon>
        <taxon>Clostridia</taxon>
        <taxon>Eubacteriales</taxon>
        <taxon>Oscillospiraceae</taxon>
        <taxon>Zongyangia</taxon>
    </lineage>
</organism>
<evidence type="ECO:0000256" key="2">
    <source>
        <dbReference type="ARBA" id="ARBA00009477"/>
    </source>
</evidence>
<gene>
    <name evidence="7" type="ORF">H8709_01955</name>
</gene>
<dbReference type="InterPro" id="IPR058792">
    <property type="entry name" value="Beta-barrel_RND_2"/>
</dbReference>
<evidence type="ECO:0000256" key="3">
    <source>
        <dbReference type="ARBA" id="ARBA00023054"/>
    </source>
</evidence>
<dbReference type="InterPro" id="IPR058627">
    <property type="entry name" value="MdtA-like_C"/>
</dbReference>
<comment type="similarity">
    <text evidence="2">Belongs to the membrane fusion protein (MFP) (TC 8.A.1) family.</text>
</comment>
<comment type="subcellular location">
    <subcellularLocation>
        <location evidence="1">Cell envelope</location>
    </subcellularLocation>
</comment>
<accession>A0A926ECG5</accession>
<sequence length="349" mass="37103">MRIKIVVLILVLALIPGSLCIPTIISASVDTAQATVITESKYVEQVTATGAIESLEDAQLYLDTAVVAEKVYVQVGDYVNKGQVIADVDVTKSKAVMAQNPLSGLTGKIDIPDELSDTLSVFGVLSGLSEEELAQAFSSFQGSGEDLSAALEVPSQLTAPMSGVVGDLNLKEGAPTEAGQAAISVVDNTKLAVRATVSESQIQLVKHGDRAVITGSGFDGRRYTGTVTRIFPTAKKSANSSLATESTVEVLIEIDNPDDSLMSGFTAKAQIVTDVREHVLTVPYEAVGQDEDNKEYVYLYERGRAYKRYIETGEEMQSGLEVTAGLGLGDVVIKDCSGIRKSGQYVRII</sequence>
<dbReference type="GO" id="GO:0022857">
    <property type="term" value="F:transmembrane transporter activity"/>
    <property type="evidence" value="ECO:0007669"/>
    <property type="project" value="InterPro"/>
</dbReference>
<dbReference type="Proteomes" id="UP000660861">
    <property type="component" value="Unassembled WGS sequence"/>
</dbReference>
<name>A0A926ECG5_9FIRM</name>
<evidence type="ECO:0000259" key="6">
    <source>
        <dbReference type="Pfam" id="PF25967"/>
    </source>
</evidence>
<dbReference type="AlphaFoldDB" id="A0A926ECG5"/>
<comment type="caution">
    <text evidence="7">The sequence shown here is derived from an EMBL/GenBank/DDBJ whole genome shotgun (WGS) entry which is preliminary data.</text>
</comment>
<dbReference type="Pfam" id="PF25954">
    <property type="entry name" value="Beta-barrel_RND_2"/>
    <property type="match status" value="1"/>
</dbReference>
<dbReference type="Gene3D" id="2.40.420.20">
    <property type="match status" value="1"/>
</dbReference>